<dbReference type="UniPathway" id="UPA00109">
    <property type="reaction ID" value="UER00180"/>
</dbReference>
<evidence type="ECO:0000256" key="6">
    <source>
        <dbReference type="RuleBase" id="RU362007"/>
    </source>
</evidence>
<keyword evidence="3 6" id="KW-0547">Nucleotide-binding</keyword>
<dbReference type="Gene3D" id="1.10.287.1250">
    <property type="match status" value="1"/>
</dbReference>
<dbReference type="GeneID" id="19211916"/>
<sequence>MDTPDPSQLVDDVEAQFTLDAANLLAVTRAFLEDIRTGLSKYGHVPMAMVPTYLTEIPNGAEKGTSLAIDLGGTNLRVCEVEFNGDRTYSSHQQKYKVSDEYKLGEATALFDYIAECVHTFLHSPSLESSSVYKKCCSGHIDHTHPFTAPVQIALAFSFPYEQRAINSGALIRWSKGFAAKNAVGQDIVKLLQDAFDKKKMSVECAALVNDCAGALVARAYTSGGCDLATIFGTGTNGVFVEHVNKVTKLNDDRDLRMIVNTEWGAFDNDRKHLPKTPFDLKLDHESLNPGGQAFGKAIAGMFLGEVARNAFLSLVDAGALFGGKLSAQMGTQWGFDTELMSAVEEAWAGVGAHAPMAVGGGLGGEIPVRMDDGKEGTDGPAVPPLSSLVPGNESISSDQRAALDRVRSVLIAHCGYAENEVSLRDAMIVRRIVVAIAQRGAQLAGCGVAAVLVQMGFASHLRGESSSDVEANGDVKAAEVERRINMGVDGSLIEHFPNYERSLRSALKLLVGEDVESRLGIGMGKDGSGVGAALCVLQAQKDAARFS</sequence>
<dbReference type="AlphaFoldDB" id="A0A5M3MXW8"/>
<accession>A0A5M3MXW8</accession>
<dbReference type="Gene3D" id="3.40.367.20">
    <property type="match status" value="1"/>
</dbReference>
<feature type="domain" description="Hexokinase C-terminal" evidence="9">
    <location>
        <begin position="396"/>
        <end position="538"/>
    </location>
</feature>
<dbReference type="GO" id="GO:0005524">
    <property type="term" value="F:ATP binding"/>
    <property type="evidence" value="ECO:0007669"/>
    <property type="project" value="UniProtKB-UniRule"/>
</dbReference>
<organism evidence="10 11">
    <name type="scientific">Coniophora puteana (strain RWD-64-598)</name>
    <name type="common">Brown rot fungus</name>
    <dbReference type="NCBI Taxonomy" id="741705"/>
    <lineage>
        <taxon>Eukaryota</taxon>
        <taxon>Fungi</taxon>
        <taxon>Dikarya</taxon>
        <taxon>Basidiomycota</taxon>
        <taxon>Agaricomycotina</taxon>
        <taxon>Agaricomycetes</taxon>
        <taxon>Agaricomycetidae</taxon>
        <taxon>Boletales</taxon>
        <taxon>Coniophorineae</taxon>
        <taxon>Coniophoraceae</taxon>
        <taxon>Coniophora</taxon>
    </lineage>
</organism>
<dbReference type="GO" id="GO:0001678">
    <property type="term" value="P:intracellular glucose homeostasis"/>
    <property type="evidence" value="ECO:0007669"/>
    <property type="project" value="InterPro"/>
</dbReference>
<dbReference type="EC" id="2.7.1.-" evidence="6"/>
<dbReference type="PRINTS" id="PR00475">
    <property type="entry name" value="HEXOKINASE"/>
</dbReference>
<dbReference type="GO" id="GO:0006096">
    <property type="term" value="P:glycolytic process"/>
    <property type="evidence" value="ECO:0007669"/>
    <property type="project" value="UniProtKB-UniPathway"/>
</dbReference>
<dbReference type="InterPro" id="IPR043129">
    <property type="entry name" value="ATPase_NBD"/>
</dbReference>
<dbReference type="PANTHER" id="PTHR19443:SF30">
    <property type="entry name" value="GLUCOKINASE-1-RELATED"/>
    <property type="match status" value="1"/>
</dbReference>
<reference evidence="11" key="1">
    <citation type="journal article" date="2012" name="Science">
        <title>The Paleozoic origin of enzymatic lignin decomposition reconstructed from 31 fungal genomes.</title>
        <authorList>
            <person name="Floudas D."/>
            <person name="Binder M."/>
            <person name="Riley R."/>
            <person name="Barry K."/>
            <person name="Blanchette R.A."/>
            <person name="Henrissat B."/>
            <person name="Martinez A.T."/>
            <person name="Otillar R."/>
            <person name="Spatafora J.W."/>
            <person name="Yadav J.S."/>
            <person name="Aerts A."/>
            <person name="Benoit I."/>
            <person name="Boyd A."/>
            <person name="Carlson A."/>
            <person name="Copeland A."/>
            <person name="Coutinho P.M."/>
            <person name="de Vries R.P."/>
            <person name="Ferreira P."/>
            <person name="Findley K."/>
            <person name="Foster B."/>
            <person name="Gaskell J."/>
            <person name="Glotzer D."/>
            <person name="Gorecki P."/>
            <person name="Heitman J."/>
            <person name="Hesse C."/>
            <person name="Hori C."/>
            <person name="Igarashi K."/>
            <person name="Jurgens J.A."/>
            <person name="Kallen N."/>
            <person name="Kersten P."/>
            <person name="Kohler A."/>
            <person name="Kuees U."/>
            <person name="Kumar T.K.A."/>
            <person name="Kuo A."/>
            <person name="LaButti K."/>
            <person name="Larrondo L.F."/>
            <person name="Lindquist E."/>
            <person name="Ling A."/>
            <person name="Lombard V."/>
            <person name="Lucas S."/>
            <person name="Lundell T."/>
            <person name="Martin R."/>
            <person name="McLaughlin D.J."/>
            <person name="Morgenstern I."/>
            <person name="Morin E."/>
            <person name="Murat C."/>
            <person name="Nagy L.G."/>
            <person name="Nolan M."/>
            <person name="Ohm R.A."/>
            <person name="Patyshakuliyeva A."/>
            <person name="Rokas A."/>
            <person name="Ruiz-Duenas F.J."/>
            <person name="Sabat G."/>
            <person name="Salamov A."/>
            <person name="Samejima M."/>
            <person name="Schmutz J."/>
            <person name="Slot J.C."/>
            <person name="St John F."/>
            <person name="Stenlid J."/>
            <person name="Sun H."/>
            <person name="Sun S."/>
            <person name="Syed K."/>
            <person name="Tsang A."/>
            <person name="Wiebenga A."/>
            <person name="Young D."/>
            <person name="Pisabarro A."/>
            <person name="Eastwood D.C."/>
            <person name="Martin F."/>
            <person name="Cullen D."/>
            <person name="Grigoriev I.V."/>
            <person name="Hibbett D.S."/>
        </authorList>
    </citation>
    <scope>NUCLEOTIDE SEQUENCE [LARGE SCALE GENOMIC DNA]</scope>
    <source>
        <strain evidence="11">RWD-64-598 SS2</strain>
    </source>
</reference>
<dbReference type="SUPFAM" id="SSF53067">
    <property type="entry name" value="Actin-like ATPase domain"/>
    <property type="match status" value="3"/>
</dbReference>
<dbReference type="Proteomes" id="UP000053558">
    <property type="component" value="Unassembled WGS sequence"/>
</dbReference>
<evidence type="ECO:0000313" key="10">
    <source>
        <dbReference type="EMBL" id="EIW83575.1"/>
    </source>
</evidence>
<dbReference type="GO" id="GO:0008865">
    <property type="term" value="F:fructokinase activity"/>
    <property type="evidence" value="ECO:0007669"/>
    <property type="project" value="TreeGrafter"/>
</dbReference>
<feature type="domain" description="Hexokinase C-terminal" evidence="9">
    <location>
        <begin position="228"/>
        <end position="346"/>
    </location>
</feature>
<dbReference type="PROSITE" id="PS51748">
    <property type="entry name" value="HEXOKINASE_2"/>
    <property type="match status" value="1"/>
</dbReference>
<dbReference type="OrthoDB" id="419537at2759"/>
<dbReference type="GO" id="GO:0005536">
    <property type="term" value="F:D-glucose binding"/>
    <property type="evidence" value="ECO:0007669"/>
    <property type="project" value="InterPro"/>
</dbReference>
<dbReference type="KEGG" id="cput:CONPUDRAFT_99077"/>
<dbReference type="Pfam" id="PF00349">
    <property type="entry name" value="Hexokinase_1"/>
    <property type="match status" value="1"/>
</dbReference>
<evidence type="ECO:0000256" key="1">
    <source>
        <dbReference type="ARBA" id="ARBA00009225"/>
    </source>
</evidence>
<feature type="region of interest" description="Disordered" evidence="7">
    <location>
        <begin position="374"/>
        <end position="394"/>
    </location>
</feature>
<dbReference type="EMBL" id="JH711575">
    <property type="protein sequence ID" value="EIW83575.1"/>
    <property type="molecule type" value="Genomic_DNA"/>
</dbReference>
<dbReference type="Pfam" id="PF03727">
    <property type="entry name" value="Hexokinase_2"/>
    <property type="match status" value="2"/>
</dbReference>
<comment type="caution">
    <text evidence="10">The sequence shown here is derived from an EMBL/GenBank/DDBJ whole genome shotgun (WGS) entry which is preliminary data.</text>
</comment>
<evidence type="ECO:0000259" key="8">
    <source>
        <dbReference type="Pfam" id="PF00349"/>
    </source>
</evidence>
<dbReference type="InterPro" id="IPR022673">
    <property type="entry name" value="Hexokinase_C"/>
</dbReference>
<keyword evidence="2 6" id="KW-0808">Transferase</keyword>
<name>A0A5M3MXW8_CONPW</name>
<dbReference type="Gene3D" id="3.30.420.40">
    <property type="match status" value="1"/>
</dbReference>
<evidence type="ECO:0000256" key="7">
    <source>
        <dbReference type="SAM" id="MobiDB-lite"/>
    </source>
</evidence>
<dbReference type="InterPro" id="IPR022672">
    <property type="entry name" value="Hexokinase_N"/>
</dbReference>
<dbReference type="PANTHER" id="PTHR19443">
    <property type="entry name" value="HEXOKINASE"/>
    <property type="match status" value="1"/>
</dbReference>
<evidence type="ECO:0000259" key="9">
    <source>
        <dbReference type="Pfam" id="PF03727"/>
    </source>
</evidence>
<evidence type="ECO:0000256" key="3">
    <source>
        <dbReference type="ARBA" id="ARBA00022741"/>
    </source>
</evidence>
<dbReference type="RefSeq" id="XP_007765544.1">
    <property type="nucleotide sequence ID" value="XM_007767354.1"/>
</dbReference>
<dbReference type="GO" id="GO:0004340">
    <property type="term" value="F:glucokinase activity"/>
    <property type="evidence" value="ECO:0007669"/>
    <property type="project" value="TreeGrafter"/>
</dbReference>
<dbReference type="GO" id="GO:0005829">
    <property type="term" value="C:cytosol"/>
    <property type="evidence" value="ECO:0007669"/>
    <property type="project" value="TreeGrafter"/>
</dbReference>
<evidence type="ECO:0000313" key="11">
    <source>
        <dbReference type="Proteomes" id="UP000053558"/>
    </source>
</evidence>
<feature type="domain" description="Hexokinase N-terminal" evidence="8">
    <location>
        <begin position="10"/>
        <end position="221"/>
    </location>
</feature>
<dbReference type="GO" id="GO:0005739">
    <property type="term" value="C:mitochondrion"/>
    <property type="evidence" value="ECO:0007669"/>
    <property type="project" value="TreeGrafter"/>
</dbReference>
<comment type="similarity">
    <text evidence="1 6">Belongs to the hexokinase family.</text>
</comment>
<keyword evidence="11" id="KW-1185">Reference proteome</keyword>
<dbReference type="OMA" id="GNQMFEK"/>
<protein>
    <recommendedName>
        <fullName evidence="6">Phosphotransferase</fullName>
        <ecNumber evidence="6">2.7.1.-</ecNumber>
    </recommendedName>
</protein>
<proteinExistence type="inferred from homology"/>
<evidence type="ECO:0000256" key="2">
    <source>
        <dbReference type="ARBA" id="ARBA00022679"/>
    </source>
</evidence>
<keyword evidence="6" id="KW-0324">Glycolysis</keyword>
<dbReference type="InterPro" id="IPR001312">
    <property type="entry name" value="Hexokinase"/>
</dbReference>
<keyword evidence="4 6" id="KW-0418">Kinase</keyword>
<evidence type="ECO:0000256" key="5">
    <source>
        <dbReference type="ARBA" id="ARBA00022840"/>
    </source>
</evidence>
<dbReference type="GO" id="GO:0006006">
    <property type="term" value="P:glucose metabolic process"/>
    <property type="evidence" value="ECO:0007669"/>
    <property type="project" value="TreeGrafter"/>
</dbReference>
<keyword evidence="5 6" id="KW-0067">ATP-binding</keyword>
<evidence type="ECO:0000256" key="4">
    <source>
        <dbReference type="ARBA" id="ARBA00022777"/>
    </source>
</evidence>
<gene>
    <name evidence="10" type="ORF">CONPUDRAFT_99077</name>
</gene>